<comment type="similarity">
    <text evidence="1">Belongs to the Rv0495c family.</text>
</comment>
<dbReference type="RefSeq" id="WP_212526825.1">
    <property type="nucleotide sequence ID" value="NZ_JAGSOG010000009.1"/>
</dbReference>
<name>A0A941IRH2_9ACTN</name>
<sequence length="253" mass="28533">MPEVALDFPRAWVEFPDPDNSEQIYHCDLTWLCSRWQCVWGSGCQGIRPGRADDGCCTLGAHFSDTDDEKRVKEAAKQLTSETWQFHAQGVRRGGRLAVVETDDDGERQTRVVDGACIFLNRPGFPGGAGCALHAQALREGRHPLETKPDVCWQLPIRRTYDWIERPDETRVLQISIGEYDRRGWGPGGHDLNWWCTGNTEAHTAFEPVYLSYRPELVELMGQPAYDQLAELCEAYLAARPRPLAVHPADPEA</sequence>
<organism evidence="2 3">
    <name type="scientific">Actinospica durhamensis</name>
    <dbReference type="NCBI Taxonomy" id="1508375"/>
    <lineage>
        <taxon>Bacteria</taxon>
        <taxon>Bacillati</taxon>
        <taxon>Actinomycetota</taxon>
        <taxon>Actinomycetes</taxon>
        <taxon>Catenulisporales</taxon>
        <taxon>Actinospicaceae</taxon>
        <taxon>Actinospica</taxon>
    </lineage>
</organism>
<reference evidence="2" key="1">
    <citation type="submission" date="2021-04" db="EMBL/GenBank/DDBJ databases">
        <title>Genome based classification of Actinospica acidithermotolerans sp. nov., an actinobacterium isolated from an Indonesian hot spring.</title>
        <authorList>
            <person name="Kusuma A.B."/>
            <person name="Putra K.E."/>
            <person name="Nafisah S."/>
            <person name="Loh J."/>
            <person name="Nouioui I."/>
            <person name="Goodfellow M."/>
        </authorList>
    </citation>
    <scope>NUCLEOTIDE SEQUENCE</scope>
    <source>
        <strain evidence="2">CSCA 57</strain>
    </source>
</reference>
<keyword evidence="3" id="KW-1185">Reference proteome</keyword>
<accession>A0A941IRH2</accession>
<evidence type="ECO:0000313" key="2">
    <source>
        <dbReference type="EMBL" id="MBR7832286.1"/>
    </source>
</evidence>
<comment type="caution">
    <text evidence="2">The sequence shown here is derived from an EMBL/GenBank/DDBJ whole genome shotgun (WGS) entry which is preliminary data.</text>
</comment>
<dbReference type="EMBL" id="JAGSOG010000009">
    <property type="protein sequence ID" value="MBR7832286.1"/>
    <property type="molecule type" value="Genomic_DNA"/>
</dbReference>
<dbReference type="Proteomes" id="UP000675781">
    <property type="component" value="Unassembled WGS sequence"/>
</dbReference>
<dbReference type="AlphaFoldDB" id="A0A941IRH2"/>
<evidence type="ECO:0008006" key="4">
    <source>
        <dbReference type="Google" id="ProtNLM"/>
    </source>
</evidence>
<dbReference type="Pfam" id="PF11307">
    <property type="entry name" value="DUF3109"/>
    <property type="match status" value="1"/>
</dbReference>
<dbReference type="InterPro" id="IPR021458">
    <property type="entry name" value="Rv0495c"/>
</dbReference>
<evidence type="ECO:0000313" key="3">
    <source>
        <dbReference type="Proteomes" id="UP000675781"/>
    </source>
</evidence>
<protein>
    <recommendedName>
        <fullName evidence="4">DUF3109 family protein</fullName>
    </recommendedName>
</protein>
<proteinExistence type="inferred from homology"/>
<evidence type="ECO:0000256" key="1">
    <source>
        <dbReference type="ARBA" id="ARBA00093770"/>
    </source>
</evidence>
<gene>
    <name evidence="2" type="ORF">KDL01_03390</name>
</gene>